<keyword evidence="1" id="KW-0175">Coiled coil</keyword>
<dbReference type="Gene3D" id="1.10.287.470">
    <property type="entry name" value="Helix hairpin bin"/>
    <property type="match status" value="1"/>
</dbReference>
<dbReference type="Gene3D" id="2.40.30.170">
    <property type="match status" value="1"/>
</dbReference>
<proteinExistence type="predicted"/>
<protein>
    <submittedName>
        <fullName evidence="2">Putative co/zn/cd efflux system membrane fusion protein</fullName>
    </submittedName>
</protein>
<organism evidence="2">
    <name type="scientific">hydrocarbon metagenome</name>
    <dbReference type="NCBI Taxonomy" id="938273"/>
    <lineage>
        <taxon>unclassified sequences</taxon>
        <taxon>metagenomes</taxon>
        <taxon>ecological metagenomes</taxon>
    </lineage>
</organism>
<dbReference type="PANTHER" id="PTHR30469:SF15">
    <property type="entry name" value="HLYD FAMILY OF SECRETION PROTEINS"/>
    <property type="match status" value="1"/>
</dbReference>
<dbReference type="SUPFAM" id="SSF111369">
    <property type="entry name" value="HlyD-like secretion proteins"/>
    <property type="match status" value="1"/>
</dbReference>
<dbReference type="GO" id="GO:1990281">
    <property type="term" value="C:efflux pump complex"/>
    <property type="evidence" value="ECO:0007669"/>
    <property type="project" value="TreeGrafter"/>
</dbReference>
<dbReference type="AlphaFoldDB" id="A0A0W8E927"/>
<sequence length="303" mass="33887">MKKGVLWAMVAVLSLSLLVPLGCNKEQPPAEETVEPVGDLTVDAFGTVEAKTISELMINFQAQVEKIHVEVGQMVTADDILVTLDLSDIKTDIHNQQLEMKRLENDLQLKQVLHEKAQQDLERRQSLLDAGALTDTDYEDFELSVVRSANEIKSLEISISAAQSKLSRLNGKLYESPYLNGSVIMSPFQQGLIYQLNCSTGQAIDPNRSILSIMDLQTIYVEAEIPEEFIGEVKLEAEVVIVPVSDSSRKYHGRVMRIYDMAEERNGETIIPIEVSVDDYDQFLKPNYNVDVQISTDTKVPAK</sequence>
<dbReference type="EMBL" id="LNQE01001829">
    <property type="protein sequence ID" value="KUG05147.1"/>
    <property type="molecule type" value="Genomic_DNA"/>
</dbReference>
<dbReference type="GO" id="GO:0015562">
    <property type="term" value="F:efflux transmembrane transporter activity"/>
    <property type="evidence" value="ECO:0007669"/>
    <property type="project" value="TreeGrafter"/>
</dbReference>
<accession>A0A0W8E927</accession>
<name>A0A0W8E927_9ZZZZ</name>
<comment type="caution">
    <text evidence="2">The sequence shown here is derived from an EMBL/GenBank/DDBJ whole genome shotgun (WGS) entry which is preliminary data.</text>
</comment>
<evidence type="ECO:0000256" key="1">
    <source>
        <dbReference type="SAM" id="Coils"/>
    </source>
</evidence>
<evidence type="ECO:0000313" key="2">
    <source>
        <dbReference type="EMBL" id="KUG05147.1"/>
    </source>
</evidence>
<feature type="coiled-coil region" evidence="1">
    <location>
        <begin position="86"/>
        <end position="120"/>
    </location>
</feature>
<gene>
    <name evidence="2" type="ORF">ASZ90_017468</name>
</gene>
<dbReference type="Gene3D" id="2.40.50.100">
    <property type="match status" value="1"/>
</dbReference>
<dbReference type="PANTHER" id="PTHR30469">
    <property type="entry name" value="MULTIDRUG RESISTANCE PROTEIN MDTA"/>
    <property type="match status" value="1"/>
</dbReference>
<reference evidence="2" key="1">
    <citation type="journal article" date="2015" name="Proc. Natl. Acad. Sci. U.S.A.">
        <title>Networks of energetic and metabolic interactions define dynamics in microbial communities.</title>
        <authorList>
            <person name="Embree M."/>
            <person name="Liu J.K."/>
            <person name="Al-Bassam M.M."/>
            <person name="Zengler K."/>
        </authorList>
    </citation>
    <scope>NUCLEOTIDE SEQUENCE</scope>
</reference>